<comment type="caution">
    <text evidence="2">The sequence shown here is derived from an EMBL/GenBank/DDBJ whole genome shotgun (WGS) entry which is preliminary data.</text>
</comment>
<name>A0A9P7V1N3_9AGAR</name>
<keyword evidence="3" id="KW-1185">Reference proteome</keyword>
<evidence type="ECO:0000256" key="1">
    <source>
        <dbReference type="SAM" id="SignalP"/>
    </source>
</evidence>
<dbReference type="PANTHER" id="PTHR34862:SF1">
    <property type="entry name" value="SPARK DOMAIN-CONTAINING PROTEIN"/>
    <property type="match status" value="1"/>
</dbReference>
<dbReference type="EMBL" id="CM032181">
    <property type="protein sequence ID" value="KAG7098693.1"/>
    <property type="molecule type" value="Genomic_DNA"/>
</dbReference>
<dbReference type="GeneID" id="66069682"/>
<dbReference type="RefSeq" id="XP_043015163.1">
    <property type="nucleotide sequence ID" value="XM_043146461.1"/>
</dbReference>
<protein>
    <submittedName>
        <fullName evidence="2">Uncharacterized protein</fullName>
    </submittedName>
</protein>
<evidence type="ECO:0000313" key="3">
    <source>
        <dbReference type="Proteomes" id="UP001049176"/>
    </source>
</evidence>
<dbReference type="OrthoDB" id="2536450at2759"/>
<accession>A0A9P7V1N3</accession>
<dbReference type="KEGG" id="more:E1B28_000606"/>
<dbReference type="PANTHER" id="PTHR34862">
    <property type="entry name" value="SPARK DOMAIN-CONTAINING PROTEIN"/>
    <property type="match status" value="1"/>
</dbReference>
<organism evidence="2 3">
    <name type="scientific">Marasmius oreades</name>
    <name type="common">fairy-ring Marasmius</name>
    <dbReference type="NCBI Taxonomy" id="181124"/>
    <lineage>
        <taxon>Eukaryota</taxon>
        <taxon>Fungi</taxon>
        <taxon>Dikarya</taxon>
        <taxon>Basidiomycota</taxon>
        <taxon>Agaricomycotina</taxon>
        <taxon>Agaricomycetes</taxon>
        <taxon>Agaricomycetidae</taxon>
        <taxon>Agaricales</taxon>
        <taxon>Marasmiineae</taxon>
        <taxon>Marasmiaceae</taxon>
        <taxon>Marasmius</taxon>
    </lineage>
</organism>
<feature type="chain" id="PRO_5040203931" evidence="1">
    <location>
        <begin position="25"/>
        <end position="274"/>
    </location>
</feature>
<dbReference type="Proteomes" id="UP001049176">
    <property type="component" value="Chromosome 1"/>
</dbReference>
<dbReference type="AlphaFoldDB" id="A0A9P7V1N3"/>
<dbReference type="PROSITE" id="PS51257">
    <property type="entry name" value="PROKAR_LIPOPROTEIN"/>
    <property type="match status" value="1"/>
</dbReference>
<feature type="signal peptide" evidence="1">
    <location>
        <begin position="1"/>
        <end position="24"/>
    </location>
</feature>
<keyword evidence="1" id="KW-0732">Signal</keyword>
<reference evidence="2" key="1">
    <citation type="journal article" date="2021" name="Genome Biol. Evol.">
        <title>The assembled and annotated genome of the fairy-ring fungus Marasmius oreades.</title>
        <authorList>
            <person name="Hiltunen M."/>
            <person name="Ament-Velasquez S.L."/>
            <person name="Johannesson H."/>
        </authorList>
    </citation>
    <scope>NUCLEOTIDE SEQUENCE</scope>
    <source>
        <strain evidence="2">03SP1</strain>
    </source>
</reference>
<evidence type="ECO:0000313" key="2">
    <source>
        <dbReference type="EMBL" id="KAG7098693.1"/>
    </source>
</evidence>
<gene>
    <name evidence="2" type="ORF">E1B28_000606</name>
</gene>
<proteinExistence type="predicted"/>
<sequence>MLGHTRTLLFSTIVLGAGLVPVHSLSLSSSCSASLQSLVQSEAAACLNGPALVTAILGSQGNNAVSVPAIVDSWLSKLCSSGSCTDENIGAAAINLTSGCSQDLAALGLNILGVQEQIVDIAKKAYPTVRQIACLKDDNTGQRCAVETLSNVDNAIGGLNLDGLSYLNLSLDALKLVSTGAKDLACTDCMKASFNLARNDFPSIVDQGDQTLKEVCGASFVDGNTPDGISQTATSGVFVAQATKNAALGLHPVKPLGNAGMVLAVVISAFVFMA</sequence>